<feature type="transmembrane region" description="Helical" evidence="7">
    <location>
        <begin position="399"/>
        <end position="419"/>
    </location>
</feature>
<evidence type="ECO:0000256" key="7">
    <source>
        <dbReference type="SAM" id="Phobius"/>
    </source>
</evidence>
<protein>
    <submittedName>
        <fullName evidence="8">MATE family efflux transporter</fullName>
    </submittedName>
</protein>
<dbReference type="GO" id="GO:0042910">
    <property type="term" value="F:xenobiotic transmembrane transporter activity"/>
    <property type="evidence" value="ECO:0007669"/>
    <property type="project" value="InterPro"/>
</dbReference>
<proteinExistence type="predicted"/>
<feature type="transmembrane region" description="Helical" evidence="7">
    <location>
        <begin position="176"/>
        <end position="200"/>
    </location>
</feature>
<feature type="transmembrane region" description="Helical" evidence="7">
    <location>
        <begin position="148"/>
        <end position="170"/>
    </location>
</feature>
<organism evidence="8 9">
    <name type="scientific">Candidatus Amphirhobacter heronislandensis</name>
    <dbReference type="NCBI Taxonomy" id="1732024"/>
    <lineage>
        <taxon>Bacteria</taxon>
        <taxon>Pseudomonadati</taxon>
        <taxon>Pseudomonadota</taxon>
        <taxon>Gammaproteobacteria</taxon>
        <taxon>Candidatus Tethybacterales</taxon>
        <taxon>Candidatus Tethybacteraceae</taxon>
        <taxon>Candidatus Amphirhobacter</taxon>
    </lineage>
</organism>
<feature type="transmembrane region" description="Helical" evidence="7">
    <location>
        <begin position="115"/>
        <end position="136"/>
    </location>
</feature>
<dbReference type="EMBL" id="JADHEI010000050">
    <property type="protein sequence ID" value="MBF2735691.1"/>
    <property type="molecule type" value="Genomic_DNA"/>
</dbReference>
<keyword evidence="3" id="KW-1003">Cell membrane</keyword>
<feature type="transmembrane region" description="Helical" evidence="7">
    <location>
        <begin position="300"/>
        <end position="327"/>
    </location>
</feature>
<dbReference type="AlphaFoldDB" id="A0A930UH65"/>
<dbReference type="Proteomes" id="UP000604381">
    <property type="component" value="Unassembled WGS sequence"/>
</dbReference>
<feature type="transmembrane region" description="Helical" evidence="7">
    <location>
        <begin position="266"/>
        <end position="288"/>
    </location>
</feature>
<dbReference type="GO" id="GO:0015297">
    <property type="term" value="F:antiporter activity"/>
    <property type="evidence" value="ECO:0007669"/>
    <property type="project" value="InterPro"/>
</dbReference>
<keyword evidence="2" id="KW-0813">Transport</keyword>
<keyword evidence="4 7" id="KW-0812">Transmembrane</keyword>
<feature type="transmembrane region" description="Helical" evidence="7">
    <location>
        <begin position="71"/>
        <end position="95"/>
    </location>
</feature>
<evidence type="ECO:0000256" key="6">
    <source>
        <dbReference type="ARBA" id="ARBA00023136"/>
    </source>
</evidence>
<accession>A0A930UH65</accession>
<dbReference type="GO" id="GO:0005886">
    <property type="term" value="C:plasma membrane"/>
    <property type="evidence" value="ECO:0007669"/>
    <property type="project" value="UniProtKB-SubCell"/>
</dbReference>
<dbReference type="InterPro" id="IPR052031">
    <property type="entry name" value="Membrane_Transporter-Flippase"/>
</dbReference>
<dbReference type="PANTHER" id="PTHR43549">
    <property type="entry name" value="MULTIDRUG RESISTANCE PROTEIN YPNP-RELATED"/>
    <property type="match status" value="1"/>
</dbReference>
<dbReference type="NCBIfam" id="TIGR00797">
    <property type="entry name" value="matE"/>
    <property type="match status" value="1"/>
</dbReference>
<comment type="subcellular location">
    <subcellularLocation>
        <location evidence="1">Cell inner membrane</location>
        <topology evidence="1">Multi-pass membrane protein</topology>
    </subcellularLocation>
</comment>
<name>A0A930UH65_9GAMM</name>
<evidence type="ECO:0000256" key="1">
    <source>
        <dbReference type="ARBA" id="ARBA00004429"/>
    </source>
</evidence>
<evidence type="ECO:0000313" key="9">
    <source>
        <dbReference type="Proteomes" id="UP000604381"/>
    </source>
</evidence>
<evidence type="ECO:0000313" key="8">
    <source>
        <dbReference type="EMBL" id="MBF2735691.1"/>
    </source>
</evidence>
<keyword evidence="6 7" id="KW-0472">Membrane</keyword>
<feature type="transmembrane region" description="Helical" evidence="7">
    <location>
        <begin position="30"/>
        <end position="50"/>
    </location>
</feature>
<feature type="transmembrane region" description="Helical" evidence="7">
    <location>
        <begin position="374"/>
        <end position="393"/>
    </location>
</feature>
<gene>
    <name evidence="8" type="ORF">ISN26_06425</name>
</gene>
<keyword evidence="9" id="KW-1185">Reference proteome</keyword>
<dbReference type="Pfam" id="PF01554">
    <property type="entry name" value="MatE"/>
    <property type="match status" value="2"/>
</dbReference>
<reference evidence="8" key="1">
    <citation type="submission" date="2020-10" db="EMBL/GenBank/DDBJ databases">
        <title>An improved Amphimedon queenslandica hologenome assembly reveals how three proteobacterial symbionts can extend the metabolic phenotypic of their marine sponge host.</title>
        <authorList>
            <person name="Degnan B."/>
            <person name="Degnan S."/>
            <person name="Xiang X."/>
        </authorList>
    </citation>
    <scope>NUCLEOTIDE SEQUENCE</scope>
    <source>
        <strain evidence="8">AqS2</strain>
    </source>
</reference>
<evidence type="ECO:0000256" key="3">
    <source>
        <dbReference type="ARBA" id="ARBA00022475"/>
    </source>
</evidence>
<feature type="transmembrane region" description="Helical" evidence="7">
    <location>
        <begin position="333"/>
        <end position="353"/>
    </location>
</feature>
<dbReference type="PIRSF" id="PIRSF006603">
    <property type="entry name" value="DinF"/>
    <property type="match status" value="1"/>
</dbReference>
<dbReference type="InterPro" id="IPR048279">
    <property type="entry name" value="MdtK-like"/>
</dbReference>
<dbReference type="PANTHER" id="PTHR43549:SF3">
    <property type="entry name" value="MULTIDRUG RESISTANCE PROTEIN YPNP-RELATED"/>
    <property type="match status" value="1"/>
</dbReference>
<evidence type="ECO:0000256" key="4">
    <source>
        <dbReference type="ARBA" id="ARBA00022692"/>
    </source>
</evidence>
<evidence type="ECO:0000256" key="5">
    <source>
        <dbReference type="ARBA" id="ARBA00022989"/>
    </source>
</evidence>
<dbReference type="InterPro" id="IPR002528">
    <property type="entry name" value="MATE_fam"/>
</dbReference>
<evidence type="ECO:0000256" key="2">
    <source>
        <dbReference type="ARBA" id="ARBA00022448"/>
    </source>
</evidence>
<keyword evidence="5 7" id="KW-1133">Transmembrane helix</keyword>
<comment type="caution">
    <text evidence="8">The sequence shown here is derived from an EMBL/GenBank/DDBJ whole genome shotgun (WGS) entry which is preliminary data.</text>
</comment>
<sequence length="433" mass="46281">MPAAIGNFFHILFNVTDTFVAGYISTDAQAALAFSFPLFFFIIAAGVGLSQASTGLVARSKGAGKPSHGRYYIGQLFAAALILGVAVAALGIPLARPFLDFLGATGHQTELSVDYIYWLYAAGPLFMAVQICGGILTAHGNTVTYRNVLVTASVLNLLLDPMLAFGWFGLPALGMHGIAIATLLSQLMMLAWMGAVMLKLPMLRDLQAAHFVPRRRAQKQIVAQAAPMSFSMLAINAGFVINTYFIASIENIAVAAYGIALRIEQLVLLLTIGLYTGLLTIAGQNFGARLYARMYETLRLANLCGLALAGAGAVVLLAGGHFLVGLFNEDELIIKHGFEYLVVAAALGPVYVIKHHYSCMLQAIGKPAMVAVFGAVRLVALPLVLCPLFVLVFEMGIPGIWLSLFLSNFTVTVFAFFYVSGMLRRHAPLPAAA</sequence>